<dbReference type="EMBL" id="FWXR01000018">
    <property type="protein sequence ID" value="SMD01409.1"/>
    <property type="molecule type" value="Genomic_DNA"/>
</dbReference>
<dbReference type="InterPro" id="IPR042208">
    <property type="entry name" value="D-ser_dehydrat-like_sf"/>
</dbReference>
<dbReference type="GO" id="GO:0008721">
    <property type="term" value="F:D-serine ammonia-lyase activity"/>
    <property type="evidence" value="ECO:0007669"/>
    <property type="project" value="TreeGrafter"/>
</dbReference>
<dbReference type="AlphaFoldDB" id="A0A1W2DVG0"/>
<name>A0A1W2DVG0_9HYPH</name>
<dbReference type="PANTHER" id="PTHR28004:SF2">
    <property type="entry name" value="D-SERINE DEHYDRATASE"/>
    <property type="match status" value="1"/>
</dbReference>
<dbReference type="Gene3D" id="3.20.20.10">
    <property type="entry name" value="Alanine racemase"/>
    <property type="match status" value="1"/>
</dbReference>
<accession>A0A1W2DVG0</accession>
<dbReference type="InterPro" id="IPR026956">
    <property type="entry name" value="D-ser_dehydrat-like_dom"/>
</dbReference>
<sequence length="381" mass="40389">MSTKSRLDTLPTPALILDTERLDRNLARLSSRMAGFGVTLRPHMKTVKSIDAARHVFPDGPGPITVSTMAEAEYFAGHGFRDMTYAVGLAPHTAERAMRLRKDGVAIKLLLDTVEQAHILGQAGQAAGVTPAAFIEIDCDGHRGGMRIDDPKLIEVAAALKEGGVRLAGVLTHAGESYGLNTPEALEAAAENERAVAVEAATRLRAAGHECPIVSVGSTPTAHFAKSLEGVTEMRAGVYMLFDLVMHGVGVCSTDDLALSVLATVIGKRPEKGWIMIDAGWMALSRDRGTAAQRVDQGYGLVTDIAGKIYPDLLVAQASQEHGTLAIRSGSSASLPDLPVGTKLRILPNHACATGAQHESYHVVSGPDGTVTAEWPRIRGW</sequence>
<dbReference type="OrthoDB" id="9772497at2"/>
<evidence type="ECO:0000313" key="5">
    <source>
        <dbReference type="Proteomes" id="UP000192656"/>
    </source>
</evidence>
<keyword evidence="2" id="KW-0456">Lyase</keyword>
<feature type="domain" description="D-serine dehydratase-like" evidence="3">
    <location>
        <begin position="258"/>
        <end position="365"/>
    </location>
</feature>
<reference evidence="4 5" key="1">
    <citation type="submission" date="2017-04" db="EMBL/GenBank/DDBJ databases">
        <authorList>
            <person name="Afonso C.L."/>
            <person name="Miller P.J."/>
            <person name="Scott M.A."/>
            <person name="Spackman E."/>
            <person name="Goraichik I."/>
            <person name="Dimitrov K.M."/>
            <person name="Suarez D.L."/>
            <person name="Swayne D.E."/>
        </authorList>
    </citation>
    <scope>NUCLEOTIDE SEQUENCE [LARGE SCALE GENOMIC DNA]</scope>
    <source>
        <strain evidence="4 5">CGMCC 1.10972</strain>
    </source>
</reference>
<evidence type="ECO:0000256" key="2">
    <source>
        <dbReference type="ARBA" id="ARBA00023239"/>
    </source>
</evidence>
<dbReference type="RefSeq" id="WP_084411687.1">
    <property type="nucleotide sequence ID" value="NZ_FWXR01000018.1"/>
</dbReference>
<proteinExistence type="inferred from homology"/>
<gene>
    <name evidence="4" type="ORF">SAMN06297251_11839</name>
</gene>
<evidence type="ECO:0000259" key="3">
    <source>
        <dbReference type="SMART" id="SM01119"/>
    </source>
</evidence>
<organism evidence="4 5">
    <name type="scientific">Fulvimarina manganoxydans</name>
    <dbReference type="NCBI Taxonomy" id="937218"/>
    <lineage>
        <taxon>Bacteria</taxon>
        <taxon>Pseudomonadati</taxon>
        <taxon>Pseudomonadota</taxon>
        <taxon>Alphaproteobacteria</taxon>
        <taxon>Hyphomicrobiales</taxon>
        <taxon>Aurantimonadaceae</taxon>
        <taxon>Fulvimarina</taxon>
    </lineage>
</organism>
<dbReference type="SMART" id="SM01119">
    <property type="entry name" value="D-ser_dehydrat"/>
    <property type="match status" value="1"/>
</dbReference>
<dbReference type="Pfam" id="PF14031">
    <property type="entry name" value="D-ser_dehydrat"/>
    <property type="match status" value="1"/>
</dbReference>
<keyword evidence="5" id="KW-1185">Reference proteome</keyword>
<protein>
    <submittedName>
        <fullName evidence="4">D-serine deaminase, pyridoxal phosphate-dependent</fullName>
    </submittedName>
</protein>
<evidence type="ECO:0000256" key="1">
    <source>
        <dbReference type="ARBA" id="ARBA00005323"/>
    </source>
</evidence>
<comment type="similarity">
    <text evidence="1">Belongs to the DSD1 family.</text>
</comment>
<dbReference type="InterPro" id="IPR001608">
    <property type="entry name" value="Ala_racemase_N"/>
</dbReference>
<dbReference type="PANTHER" id="PTHR28004">
    <property type="entry name" value="ZGC:162816-RELATED"/>
    <property type="match status" value="1"/>
</dbReference>
<dbReference type="InterPro" id="IPR051466">
    <property type="entry name" value="D-amino_acid_metab_enzyme"/>
</dbReference>
<dbReference type="GO" id="GO:0036088">
    <property type="term" value="P:D-serine catabolic process"/>
    <property type="evidence" value="ECO:0007669"/>
    <property type="project" value="TreeGrafter"/>
</dbReference>
<dbReference type="Pfam" id="PF01168">
    <property type="entry name" value="Ala_racemase_N"/>
    <property type="match status" value="1"/>
</dbReference>
<evidence type="ECO:0000313" key="4">
    <source>
        <dbReference type="EMBL" id="SMD01409.1"/>
    </source>
</evidence>
<dbReference type="SUPFAM" id="SSF51419">
    <property type="entry name" value="PLP-binding barrel"/>
    <property type="match status" value="1"/>
</dbReference>
<dbReference type="InterPro" id="IPR029066">
    <property type="entry name" value="PLP-binding_barrel"/>
</dbReference>
<dbReference type="Gene3D" id="2.40.37.20">
    <property type="entry name" value="D-serine dehydratase-like domain"/>
    <property type="match status" value="1"/>
</dbReference>
<dbReference type="STRING" id="937218.SAMN06297251_11839"/>
<dbReference type="Proteomes" id="UP000192656">
    <property type="component" value="Unassembled WGS sequence"/>
</dbReference>